<comment type="caution">
    <text evidence="8">Lacks conserved residue(s) required for the propagation of feature annotation.</text>
</comment>
<feature type="transmembrane region" description="Helical" evidence="8">
    <location>
        <begin position="36"/>
        <end position="52"/>
    </location>
</feature>
<evidence type="ECO:0000256" key="8">
    <source>
        <dbReference type="RuleBase" id="RU361233"/>
    </source>
</evidence>
<evidence type="ECO:0000313" key="12">
    <source>
        <dbReference type="Proteomes" id="UP000596660"/>
    </source>
</evidence>
<evidence type="ECO:0000256" key="9">
    <source>
        <dbReference type="SAM" id="MobiDB-lite"/>
    </source>
</evidence>
<dbReference type="Proteomes" id="UP000596660">
    <property type="component" value="Unplaced"/>
</dbReference>
<evidence type="ECO:0000313" key="11">
    <source>
        <dbReference type="EnsemblPlants" id="AUR62008218-RA:cds"/>
    </source>
</evidence>
<dbReference type="InterPro" id="IPR006702">
    <property type="entry name" value="CASP_dom"/>
</dbReference>
<dbReference type="AlphaFoldDB" id="A0A803L8M9"/>
<comment type="similarity">
    <text evidence="2 8">Belongs to the Casparian strip membrane proteins (CASP) family.</text>
</comment>
<keyword evidence="5 8" id="KW-0812">Transmembrane</keyword>
<keyword evidence="7 8" id="KW-0472">Membrane</keyword>
<keyword evidence="4 8" id="KW-1003">Cell membrane</keyword>
<feature type="domain" description="Casparian strip membrane protein" evidence="10">
    <location>
        <begin position="35"/>
        <end position="80"/>
    </location>
</feature>
<protein>
    <recommendedName>
        <fullName evidence="8">CASP-like protein</fullName>
    </recommendedName>
</protein>
<evidence type="ECO:0000259" key="10">
    <source>
        <dbReference type="Pfam" id="PF04535"/>
    </source>
</evidence>
<keyword evidence="12" id="KW-1185">Reference proteome</keyword>
<evidence type="ECO:0000256" key="2">
    <source>
        <dbReference type="ARBA" id="ARBA00007651"/>
    </source>
</evidence>
<evidence type="ECO:0000256" key="3">
    <source>
        <dbReference type="ARBA" id="ARBA00011489"/>
    </source>
</evidence>
<evidence type="ECO:0000256" key="7">
    <source>
        <dbReference type="ARBA" id="ARBA00023136"/>
    </source>
</evidence>
<dbReference type="OMA" id="EDWELNW"/>
<organism evidence="11 12">
    <name type="scientific">Chenopodium quinoa</name>
    <name type="common">Quinoa</name>
    <dbReference type="NCBI Taxonomy" id="63459"/>
    <lineage>
        <taxon>Eukaryota</taxon>
        <taxon>Viridiplantae</taxon>
        <taxon>Streptophyta</taxon>
        <taxon>Embryophyta</taxon>
        <taxon>Tracheophyta</taxon>
        <taxon>Spermatophyta</taxon>
        <taxon>Magnoliopsida</taxon>
        <taxon>eudicotyledons</taxon>
        <taxon>Gunneridae</taxon>
        <taxon>Pentapetalae</taxon>
        <taxon>Caryophyllales</taxon>
        <taxon>Chenopodiaceae</taxon>
        <taxon>Chenopodioideae</taxon>
        <taxon>Atripliceae</taxon>
        <taxon>Chenopodium</taxon>
    </lineage>
</organism>
<comment type="subcellular location">
    <subcellularLocation>
        <location evidence="1 8">Cell membrane</location>
        <topology evidence="1 8">Multi-pass membrane protein</topology>
    </subcellularLocation>
</comment>
<keyword evidence="6 8" id="KW-1133">Transmembrane helix</keyword>
<dbReference type="Pfam" id="PF04535">
    <property type="entry name" value="CASP_dom"/>
    <property type="match status" value="1"/>
</dbReference>
<dbReference type="PANTHER" id="PTHR33573">
    <property type="entry name" value="CASP-LIKE PROTEIN 4A4"/>
    <property type="match status" value="1"/>
</dbReference>
<evidence type="ECO:0000256" key="6">
    <source>
        <dbReference type="ARBA" id="ARBA00022989"/>
    </source>
</evidence>
<sequence>MAADRTQGWSGDSFDRYKEYSSSDSKGKLKDFRWQILAYLLISASSAAASRVDDWQANWGKDEFTEKASASISMAFLAFLGFAMSSLISGYNLCNRDLP</sequence>
<reference evidence="11" key="2">
    <citation type="submission" date="2021-03" db="UniProtKB">
        <authorList>
            <consortium name="EnsemblPlants"/>
        </authorList>
    </citation>
    <scope>IDENTIFICATION</scope>
</reference>
<proteinExistence type="inferred from homology"/>
<dbReference type="GO" id="GO:0005886">
    <property type="term" value="C:plasma membrane"/>
    <property type="evidence" value="ECO:0007669"/>
    <property type="project" value="UniProtKB-SubCell"/>
</dbReference>
<name>A0A803L8M9_CHEQI</name>
<feature type="region of interest" description="Disordered" evidence="9">
    <location>
        <begin position="1"/>
        <end position="26"/>
    </location>
</feature>
<reference evidence="11" key="1">
    <citation type="journal article" date="2017" name="Nature">
        <title>The genome of Chenopodium quinoa.</title>
        <authorList>
            <person name="Jarvis D.E."/>
            <person name="Ho Y.S."/>
            <person name="Lightfoot D.J."/>
            <person name="Schmoeckel S.M."/>
            <person name="Li B."/>
            <person name="Borm T.J.A."/>
            <person name="Ohyanagi H."/>
            <person name="Mineta K."/>
            <person name="Michell C.T."/>
            <person name="Saber N."/>
            <person name="Kharbatia N.M."/>
            <person name="Rupper R.R."/>
            <person name="Sharp A.R."/>
            <person name="Dally N."/>
            <person name="Boughton B.A."/>
            <person name="Woo Y.H."/>
            <person name="Gao G."/>
            <person name="Schijlen E.G.W.M."/>
            <person name="Guo X."/>
            <person name="Momin A.A."/>
            <person name="Negrao S."/>
            <person name="Al-Babili S."/>
            <person name="Gehring C."/>
            <person name="Roessner U."/>
            <person name="Jung C."/>
            <person name="Murphy K."/>
            <person name="Arold S.T."/>
            <person name="Gojobori T."/>
            <person name="van der Linden C.G."/>
            <person name="van Loo E.N."/>
            <person name="Jellen E.N."/>
            <person name="Maughan P.J."/>
            <person name="Tester M."/>
        </authorList>
    </citation>
    <scope>NUCLEOTIDE SEQUENCE [LARGE SCALE GENOMIC DNA]</scope>
    <source>
        <strain evidence="11">cv. PI 614886</strain>
    </source>
</reference>
<dbReference type="PANTHER" id="PTHR33573:SF50">
    <property type="entry name" value="CASP-LIKE PROTEIN 4A3"/>
    <property type="match status" value="1"/>
</dbReference>
<comment type="subunit">
    <text evidence="3 8">Homodimer and heterodimers.</text>
</comment>
<feature type="transmembrane region" description="Helical" evidence="8">
    <location>
        <begin position="72"/>
        <end position="94"/>
    </location>
</feature>
<feature type="compositionally biased region" description="Basic and acidic residues" evidence="9">
    <location>
        <begin position="13"/>
        <end position="26"/>
    </location>
</feature>
<evidence type="ECO:0000256" key="1">
    <source>
        <dbReference type="ARBA" id="ARBA00004651"/>
    </source>
</evidence>
<evidence type="ECO:0000256" key="5">
    <source>
        <dbReference type="ARBA" id="ARBA00022692"/>
    </source>
</evidence>
<evidence type="ECO:0000256" key="4">
    <source>
        <dbReference type="ARBA" id="ARBA00022475"/>
    </source>
</evidence>
<dbReference type="EnsemblPlants" id="AUR62008218-RA">
    <property type="protein sequence ID" value="AUR62008218-RA:cds"/>
    <property type="gene ID" value="AUR62008218"/>
</dbReference>
<accession>A0A803L8M9</accession>
<dbReference type="Gramene" id="AUR62008218-RA">
    <property type="protein sequence ID" value="AUR62008218-RA:cds"/>
    <property type="gene ID" value="AUR62008218"/>
</dbReference>